<feature type="region of interest" description="Disordered" evidence="1">
    <location>
        <begin position="128"/>
        <end position="170"/>
    </location>
</feature>
<reference evidence="2" key="2">
    <citation type="journal article" date="2021" name="PeerJ">
        <title>Extensive microbial diversity within the chicken gut microbiome revealed by metagenomics and culture.</title>
        <authorList>
            <person name="Gilroy R."/>
            <person name="Ravi A."/>
            <person name="Getino M."/>
            <person name="Pursley I."/>
            <person name="Horton D.L."/>
            <person name="Alikhan N.F."/>
            <person name="Baker D."/>
            <person name="Gharbi K."/>
            <person name="Hall N."/>
            <person name="Watson M."/>
            <person name="Adriaenssens E.M."/>
            <person name="Foster-Nyarko E."/>
            <person name="Jarju S."/>
            <person name="Secka A."/>
            <person name="Antonio M."/>
            <person name="Oren A."/>
            <person name="Chaudhuri R.R."/>
            <person name="La Ragione R."/>
            <person name="Hildebrand F."/>
            <person name="Pallen M.J."/>
        </authorList>
    </citation>
    <scope>NUCLEOTIDE SEQUENCE</scope>
    <source>
        <strain evidence="2">ChiGjej2B2-12916</strain>
    </source>
</reference>
<sequence>MNINIDLNDLKERAKDLAQSGMAKALELTDTGVSKAKQLAEISKLKVLNLSEQDAIRRAYMDLGRLYYAERGSAPEAAYADLCDKITRSKAQIQVNEQRIADLKSSGNLTDEEVEHACEADFEDADWEYVGNTPTEDAQATAGQAEAEAQADDADATDFEEPEVKTDDQV</sequence>
<evidence type="ECO:0000256" key="1">
    <source>
        <dbReference type="SAM" id="MobiDB-lite"/>
    </source>
</evidence>
<reference evidence="2" key="1">
    <citation type="submission" date="2020-10" db="EMBL/GenBank/DDBJ databases">
        <authorList>
            <person name="Gilroy R."/>
        </authorList>
    </citation>
    <scope>NUCLEOTIDE SEQUENCE</scope>
    <source>
        <strain evidence="2">ChiGjej2B2-12916</strain>
    </source>
</reference>
<accession>A0A9D0YT76</accession>
<evidence type="ECO:0000313" key="3">
    <source>
        <dbReference type="Proteomes" id="UP000886879"/>
    </source>
</evidence>
<protein>
    <submittedName>
        <fullName evidence="2">Serine proteinase</fullName>
    </submittedName>
</protein>
<gene>
    <name evidence="2" type="ORF">IAD31_07410</name>
</gene>
<dbReference type="Proteomes" id="UP000886879">
    <property type="component" value="Unassembled WGS sequence"/>
</dbReference>
<dbReference type="EMBL" id="DVFO01000081">
    <property type="protein sequence ID" value="HIQ61405.1"/>
    <property type="molecule type" value="Genomic_DNA"/>
</dbReference>
<feature type="compositionally biased region" description="Acidic residues" evidence="1">
    <location>
        <begin position="149"/>
        <end position="161"/>
    </location>
</feature>
<comment type="caution">
    <text evidence="2">The sequence shown here is derived from an EMBL/GenBank/DDBJ whole genome shotgun (WGS) entry which is preliminary data.</text>
</comment>
<name>A0A9D0YT76_9FIRM</name>
<dbReference type="AlphaFoldDB" id="A0A9D0YT76"/>
<feature type="compositionally biased region" description="Low complexity" evidence="1">
    <location>
        <begin position="135"/>
        <end position="148"/>
    </location>
</feature>
<organism evidence="2 3">
    <name type="scientific">Candidatus Enterenecus faecium</name>
    <dbReference type="NCBI Taxonomy" id="2840780"/>
    <lineage>
        <taxon>Bacteria</taxon>
        <taxon>Bacillati</taxon>
        <taxon>Bacillota</taxon>
        <taxon>Clostridia</taxon>
        <taxon>Eubacteriales</taxon>
        <taxon>Candidatus Enterenecus</taxon>
    </lineage>
</organism>
<evidence type="ECO:0000313" key="2">
    <source>
        <dbReference type="EMBL" id="HIQ61405.1"/>
    </source>
</evidence>
<proteinExistence type="predicted"/>